<name>A0A1G8WG99_ACTMZ</name>
<organism evidence="3 4">
    <name type="scientific">Actinopolyspora mzabensis</name>
    <dbReference type="NCBI Taxonomy" id="995066"/>
    <lineage>
        <taxon>Bacteria</taxon>
        <taxon>Bacillati</taxon>
        <taxon>Actinomycetota</taxon>
        <taxon>Actinomycetes</taxon>
        <taxon>Actinopolysporales</taxon>
        <taxon>Actinopolysporaceae</taxon>
        <taxon>Actinopolyspora</taxon>
    </lineage>
</organism>
<feature type="transmembrane region" description="Helical" evidence="2">
    <location>
        <begin position="137"/>
        <end position="160"/>
    </location>
</feature>
<feature type="compositionally biased region" description="Pro residues" evidence="1">
    <location>
        <begin position="24"/>
        <end position="40"/>
    </location>
</feature>
<reference evidence="4" key="1">
    <citation type="submission" date="2016-10" db="EMBL/GenBank/DDBJ databases">
        <authorList>
            <person name="Varghese N."/>
            <person name="Submissions S."/>
        </authorList>
    </citation>
    <scope>NUCLEOTIDE SEQUENCE [LARGE SCALE GENOMIC DNA]</scope>
    <source>
        <strain evidence="4">DSM 45460</strain>
    </source>
</reference>
<gene>
    <name evidence="3" type="ORF">SAMN04487820_10220</name>
</gene>
<feature type="transmembrane region" description="Helical" evidence="2">
    <location>
        <begin position="74"/>
        <end position="95"/>
    </location>
</feature>
<feature type="region of interest" description="Disordered" evidence="1">
    <location>
        <begin position="1"/>
        <end position="59"/>
    </location>
</feature>
<dbReference type="Proteomes" id="UP000199213">
    <property type="component" value="Unassembled WGS sequence"/>
</dbReference>
<keyword evidence="2" id="KW-0812">Transmembrane</keyword>
<protein>
    <submittedName>
        <fullName evidence="3">Uncharacterized protein</fullName>
    </submittedName>
</protein>
<dbReference type="EMBL" id="FNFM01000002">
    <property type="protein sequence ID" value="SDJ77241.1"/>
    <property type="molecule type" value="Genomic_DNA"/>
</dbReference>
<feature type="transmembrane region" description="Helical" evidence="2">
    <location>
        <begin position="107"/>
        <end position="125"/>
    </location>
</feature>
<evidence type="ECO:0000313" key="3">
    <source>
        <dbReference type="EMBL" id="SDJ77241.1"/>
    </source>
</evidence>
<keyword evidence="4" id="KW-1185">Reference proteome</keyword>
<dbReference type="RefSeq" id="WP_245693767.1">
    <property type="nucleotide sequence ID" value="NZ_FNFM01000002.1"/>
</dbReference>
<keyword evidence="2" id="KW-0472">Membrane</keyword>
<sequence length="164" mass="17351">MTEAGHTPPLDRCRAGTFPSPSDAAPPRPGAGAAPTPPRPGISHHTQSVEPKRTHHHARPCPTTTILLRECTGIGLAVAAFAYSGWITVVLNLSLVSTITHPDEPSIELHAFFGALACLLWWTGVGGVRLAGWRPTWPILVGLLLTGLHTIELTVVAVVAHHLG</sequence>
<accession>A0A1G8WG99</accession>
<dbReference type="AlphaFoldDB" id="A0A1G8WG99"/>
<evidence type="ECO:0000256" key="1">
    <source>
        <dbReference type="SAM" id="MobiDB-lite"/>
    </source>
</evidence>
<evidence type="ECO:0000256" key="2">
    <source>
        <dbReference type="SAM" id="Phobius"/>
    </source>
</evidence>
<proteinExistence type="predicted"/>
<evidence type="ECO:0000313" key="4">
    <source>
        <dbReference type="Proteomes" id="UP000199213"/>
    </source>
</evidence>
<keyword evidence="2" id="KW-1133">Transmembrane helix</keyword>